<name>A0AAD7WAT0_9TELE</name>
<organism evidence="2 3">
    <name type="scientific">Aldrovandia affinis</name>
    <dbReference type="NCBI Taxonomy" id="143900"/>
    <lineage>
        <taxon>Eukaryota</taxon>
        <taxon>Metazoa</taxon>
        <taxon>Chordata</taxon>
        <taxon>Craniata</taxon>
        <taxon>Vertebrata</taxon>
        <taxon>Euteleostomi</taxon>
        <taxon>Actinopterygii</taxon>
        <taxon>Neopterygii</taxon>
        <taxon>Teleostei</taxon>
        <taxon>Notacanthiformes</taxon>
        <taxon>Halosauridae</taxon>
        <taxon>Aldrovandia</taxon>
    </lineage>
</organism>
<feature type="region of interest" description="Disordered" evidence="1">
    <location>
        <begin position="1"/>
        <end position="136"/>
    </location>
</feature>
<sequence>MQIHRAFVGPKALPPKSQRRLLSPPPFPGSRICCPTSPLSQRNKNKENSNMDQPEGGGGGRPNSVSCHTQPANASSTSSCSSPGRRLVRVKEDASRIRRTHTSSVSDAYGVHRKTKAPPLTTGQFSSRNLDEDRTP</sequence>
<accession>A0AAD7WAT0</accession>
<keyword evidence="3" id="KW-1185">Reference proteome</keyword>
<protein>
    <submittedName>
        <fullName evidence="2">Uncharacterized protein</fullName>
    </submittedName>
</protein>
<feature type="compositionally biased region" description="Polar residues" evidence="1">
    <location>
        <begin position="63"/>
        <end position="74"/>
    </location>
</feature>
<evidence type="ECO:0000313" key="2">
    <source>
        <dbReference type="EMBL" id="KAJ8389848.1"/>
    </source>
</evidence>
<dbReference type="Proteomes" id="UP001221898">
    <property type="component" value="Unassembled WGS sequence"/>
</dbReference>
<gene>
    <name evidence="2" type="ORF">AAFF_G00113170</name>
</gene>
<proteinExistence type="predicted"/>
<evidence type="ECO:0000256" key="1">
    <source>
        <dbReference type="SAM" id="MobiDB-lite"/>
    </source>
</evidence>
<dbReference type="AlphaFoldDB" id="A0AAD7WAT0"/>
<evidence type="ECO:0000313" key="3">
    <source>
        <dbReference type="Proteomes" id="UP001221898"/>
    </source>
</evidence>
<dbReference type="EMBL" id="JAINUG010000177">
    <property type="protein sequence ID" value="KAJ8389848.1"/>
    <property type="molecule type" value="Genomic_DNA"/>
</dbReference>
<reference evidence="2" key="1">
    <citation type="journal article" date="2023" name="Science">
        <title>Genome structures resolve the early diversification of teleost fishes.</title>
        <authorList>
            <person name="Parey E."/>
            <person name="Louis A."/>
            <person name="Montfort J."/>
            <person name="Bouchez O."/>
            <person name="Roques C."/>
            <person name="Iampietro C."/>
            <person name="Lluch J."/>
            <person name="Castinel A."/>
            <person name="Donnadieu C."/>
            <person name="Desvignes T."/>
            <person name="Floi Bucao C."/>
            <person name="Jouanno E."/>
            <person name="Wen M."/>
            <person name="Mejri S."/>
            <person name="Dirks R."/>
            <person name="Jansen H."/>
            <person name="Henkel C."/>
            <person name="Chen W.J."/>
            <person name="Zahm M."/>
            <person name="Cabau C."/>
            <person name="Klopp C."/>
            <person name="Thompson A.W."/>
            <person name="Robinson-Rechavi M."/>
            <person name="Braasch I."/>
            <person name="Lecointre G."/>
            <person name="Bobe J."/>
            <person name="Postlethwait J.H."/>
            <person name="Berthelot C."/>
            <person name="Roest Crollius H."/>
            <person name="Guiguen Y."/>
        </authorList>
    </citation>
    <scope>NUCLEOTIDE SEQUENCE</scope>
    <source>
        <strain evidence="2">NC1722</strain>
    </source>
</reference>
<comment type="caution">
    <text evidence="2">The sequence shown here is derived from an EMBL/GenBank/DDBJ whole genome shotgun (WGS) entry which is preliminary data.</text>
</comment>